<protein>
    <submittedName>
        <fullName evidence="3">Transposase</fullName>
    </submittedName>
</protein>
<evidence type="ECO:0000313" key="3">
    <source>
        <dbReference type="WBParaSite" id="GPUH_0000190201-mRNA-1"/>
    </source>
</evidence>
<reference evidence="3" key="1">
    <citation type="submission" date="2016-06" db="UniProtKB">
        <authorList>
            <consortium name="WormBaseParasite"/>
        </authorList>
    </citation>
    <scope>IDENTIFICATION</scope>
</reference>
<gene>
    <name evidence="1" type="ORF">GPUH_LOCUS1897</name>
</gene>
<dbReference type="WBParaSite" id="GPUH_0000190201-mRNA-1">
    <property type="protein sequence ID" value="GPUH_0000190201-mRNA-1"/>
    <property type="gene ID" value="GPUH_0000190201"/>
</dbReference>
<proteinExistence type="predicted"/>
<evidence type="ECO:0000313" key="1">
    <source>
        <dbReference type="EMBL" id="VDK31178.1"/>
    </source>
</evidence>
<keyword evidence="2" id="KW-1185">Reference proteome</keyword>
<accession>A0A183CZK6</accession>
<dbReference type="Proteomes" id="UP000271098">
    <property type="component" value="Unassembled WGS sequence"/>
</dbReference>
<evidence type="ECO:0000313" key="2">
    <source>
        <dbReference type="Proteomes" id="UP000271098"/>
    </source>
</evidence>
<organism evidence="3">
    <name type="scientific">Gongylonema pulchrum</name>
    <dbReference type="NCBI Taxonomy" id="637853"/>
    <lineage>
        <taxon>Eukaryota</taxon>
        <taxon>Metazoa</taxon>
        <taxon>Ecdysozoa</taxon>
        <taxon>Nematoda</taxon>
        <taxon>Chromadorea</taxon>
        <taxon>Rhabditida</taxon>
        <taxon>Spirurina</taxon>
        <taxon>Spiruromorpha</taxon>
        <taxon>Spiruroidea</taxon>
        <taxon>Gongylonematidae</taxon>
        <taxon>Gongylonema</taxon>
    </lineage>
</organism>
<dbReference type="AlphaFoldDB" id="A0A183CZK6"/>
<name>A0A183CZK6_9BILA</name>
<reference evidence="1 2" key="2">
    <citation type="submission" date="2018-11" db="EMBL/GenBank/DDBJ databases">
        <authorList>
            <consortium name="Pathogen Informatics"/>
        </authorList>
    </citation>
    <scope>NUCLEOTIDE SEQUENCE [LARGE SCALE GENOMIC DNA]</scope>
</reference>
<dbReference type="EMBL" id="UYRT01002551">
    <property type="protein sequence ID" value="VDK31178.1"/>
    <property type="molecule type" value="Genomic_DNA"/>
</dbReference>
<sequence length="91" mass="10824">MVATIRCFKEREIVRYALLFLWEAIAKRKKVQFSEILKLTVNGGKLMQKRLQDLWQKEKLTRYIAQLTENARTVQNLARVDPRLHPCNPKQ</sequence>